<evidence type="ECO:0000313" key="3">
    <source>
        <dbReference type="Proteomes" id="UP001314170"/>
    </source>
</evidence>
<dbReference type="AlphaFoldDB" id="A0AAV1S778"/>
<feature type="compositionally biased region" description="Polar residues" evidence="1">
    <location>
        <begin position="45"/>
        <end position="65"/>
    </location>
</feature>
<comment type="caution">
    <text evidence="2">The sequence shown here is derived from an EMBL/GenBank/DDBJ whole genome shotgun (WGS) entry which is preliminary data.</text>
</comment>
<name>A0AAV1S778_9ROSI</name>
<organism evidence="2 3">
    <name type="scientific">Dovyalis caffra</name>
    <dbReference type="NCBI Taxonomy" id="77055"/>
    <lineage>
        <taxon>Eukaryota</taxon>
        <taxon>Viridiplantae</taxon>
        <taxon>Streptophyta</taxon>
        <taxon>Embryophyta</taxon>
        <taxon>Tracheophyta</taxon>
        <taxon>Spermatophyta</taxon>
        <taxon>Magnoliopsida</taxon>
        <taxon>eudicotyledons</taxon>
        <taxon>Gunneridae</taxon>
        <taxon>Pentapetalae</taxon>
        <taxon>rosids</taxon>
        <taxon>fabids</taxon>
        <taxon>Malpighiales</taxon>
        <taxon>Salicaceae</taxon>
        <taxon>Flacourtieae</taxon>
        <taxon>Dovyalis</taxon>
    </lineage>
</organism>
<dbReference type="EMBL" id="CAWUPB010001173">
    <property type="protein sequence ID" value="CAK7346381.1"/>
    <property type="molecule type" value="Genomic_DNA"/>
</dbReference>
<gene>
    <name evidence="2" type="ORF">DCAF_LOCUS19057</name>
</gene>
<keyword evidence="3" id="KW-1185">Reference proteome</keyword>
<evidence type="ECO:0000256" key="1">
    <source>
        <dbReference type="SAM" id="MobiDB-lite"/>
    </source>
</evidence>
<sequence>EDWVLCRVFHKSKAEDHNTKFNPEFMFETKSNNGTMNLAASPLTDQQTQPCGYQQMTSLSSTPTHQNQDQQSSLLNLLQLSQDRNANPNITSTDISSKAVDDYAFLWDDMNLEETSLGDGVVASNLEDMRFEIDHNSMLSRDDTCSHDDLQPPISPFPQDSAPKYEFSNKLRSQSSLNSVCIEPVKFVMRGLAKCMDFLQEISKEVEKFCMGVFKLPCDVRGERVLAFQQIHILARRSWTVKASRFLWDTELRIGGEVCQATEAIKLKTSN</sequence>
<dbReference type="Proteomes" id="UP001314170">
    <property type="component" value="Unassembled WGS sequence"/>
</dbReference>
<feature type="region of interest" description="Disordered" evidence="1">
    <location>
        <begin position="45"/>
        <end position="71"/>
    </location>
</feature>
<reference evidence="2 3" key="1">
    <citation type="submission" date="2024-01" db="EMBL/GenBank/DDBJ databases">
        <authorList>
            <person name="Waweru B."/>
        </authorList>
    </citation>
    <scope>NUCLEOTIDE SEQUENCE [LARGE SCALE GENOMIC DNA]</scope>
</reference>
<feature type="non-terminal residue" evidence="2">
    <location>
        <position position="1"/>
    </location>
</feature>
<accession>A0AAV1S778</accession>
<proteinExistence type="predicted"/>
<evidence type="ECO:0000313" key="2">
    <source>
        <dbReference type="EMBL" id="CAK7346381.1"/>
    </source>
</evidence>
<protein>
    <submittedName>
        <fullName evidence="2">Uncharacterized protein</fullName>
    </submittedName>
</protein>